<protein>
    <recommendedName>
        <fullName evidence="2">Putative Flp pilus-assembly TadG-like N-terminal domain-containing protein</fullName>
    </recommendedName>
</protein>
<dbReference type="Proteomes" id="UP000515297">
    <property type="component" value="Chromosome"/>
</dbReference>
<name>A0A7G6VQC7_9SPHN</name>
<dbReference type="Pfam" id="PF13400">
    <property type="entry name" value="Tad"/>
    <property type="match status" value="1"/>
</dbReference>
<organism evidence="3 4">
    <name type="scientific">Croceicoccus marinus</name>
    <dbReference type="NCBI Taxonomy" id="450378"/>
    <lineage>
        <taxon>Bacteria</taxon>
        <taxon>Pseudomonadati</taxon>
        <taxon>Pseudomonadota</taxon>
        <taxon>Alphaproteobacteria</taxon>
        <taxon>Sphingomonadales</taxon>
        <taxon>Erythrobacteraceae</taxon>
        <taxon>Croceicoccus</taxon>
    </lineage>
</organism>
<feature type="transmembrane region" description="Helical" evidence="1">
    <location>
        <begin position="43"/>
        <end position="70"/>
    </location>
</feature>
<evidence type="ECO:0000259" key="2">
    <source>
        <dbReference type="Pfam" id="PF13400"/>
    </source>
</evidence>
<dbReference type="AlphaFoldDB" id="A0A7G6VQC7"/>
<proteinExistence type="predicted"/>
<dbReference type="EMBL" id="CP060052">
    <property type="protein sequence ID" value="QNE03942.1"/>
    <property type="molecule type" value="Genomic_DNA"/>
</dbReference>
<gene>
    <name evidence="3" type="ORF">H4O24_07845</name>
</gene>
<feature type="domain" description="Putative Flp pilus-assembly TadG-like N-terminal" evidence="2">
    <location>
        <begin position="41"/>
        <end position="87"/>
    </location>
</feature>
<sequence>MTSIEPARKRIRRLAGALRSCTARSFTAGLGARRFVRDRSGNATMLVAFAMPMVIGGGGMAIDFGQYYLWKRELQYANDQAAIAAAWEVLDSGSTAKMTDRAKNAFAVNEQITADFNTDPSVQLANYAGGVGNSVIVTSSATKRLPFTSFFTKNATTVSVSSQAAFTGGATISSCMIAVDEHSGGAVTIGGNAVFTAQCGIAALSDSSKSCTGGYDSGGTCLGWTGEDAITDNGNSYEIKAGSIATAGTVSDTLAAKAQANGDTIIEHATNLADPFAGIEPPSSEGVGPGTYICKATGKKTQATIDAFNAGKADSDKLVLGVAYPGVYDGGLSLGCDTTFKGGIYFIRGGTLTINGNHTVQSEAGVMFVLENGANFKINGGADINLSGMDEGALQDLGYTAEQAHKINTMLIFETADNAASHGNTLNGNSNTFLNGALYTKNNILDLSGTADVANACLLLVASKVNLTGTLNMTKWCKDPPNHPTTIIYGSVSLVA</sequence>
<evidence type="ECO:0000313" key="3">
    <source>
        <dbReference type="EMBL" id="QNE03942.1"/>
    </source>
</evidence>
<reference evidence="3 4" key="1">
    <citation type="submission" date="2020-08" db="EMBL/GenBank/DDBJ databases">
        <authorList>
            <person name="Liu G."/>
            <person name="Sun C."/>
        </authorList>
    </citation>
    <scope>NUCLEOTIDE SEQUENCE [LARGE SCALE GENOMIC DNA]</scope>
    <source>
        <strain evidence="3 4">OT19</strain>
    </source>
</reference>
<keyword evidence="1" id="KW-0812">Transmembrane</keyword>
<dbReference type="InterPro" id="IPR028087">
    <property type="entry name" value="Tad_N"/>
</dbReference>
<evidence type="ECO:0000256" key="1">
    <source>
        <dbReference type="SAM" id="Phobius"/>
    </source>
</evidence>
<keyword evidence="1" id="KW-0472">Membrane</keyword>
<evidence type="ECO:0000313" key="4">
    <source>
        <dbReference type="Proteomes" id="UP000515297"/>
    </source>
</evidence>
<accession>A0A7G6VQC7</accession>
<keyword evidence="1" id="KW-1133">Transmembrane helix</keyword>
<dbReference type="RefSeq" id="WP_185883254.1">
    <property type="nucleotide sequence ID" value="NZ_CP060052.1"/>
</dbReference>